<feature type="domain" description="EGF-like" evidence="12">
    <location>
        <begin position="2067"/>
        <end position="2110"/>
    </location>
</feature>
<dbReference type="PROSITE" id="PS50041">
    <property type="entry name" value="C_TYPE_LECTIN_2"/>
    <property type="match status" value="2"/>
</dbReference>
<evidence type="ECO:0000259" key="13">
    <source>
        <dbReference type="PROSITE" id="PS50041"/>
    </source>
</evidence>
<dbReference type="SUPFAM" id="SSF56436">
    <property type="entry name" value="C-type lectin-like"/>
    <property type="match status" value="2"/>
</dbReference>
<dbReference type="Gene3D" id="3.10.100.10">
    <property type="entry name" value="Mannose-Binding Protein A, subunit A"/>
    <property type="match status" value="2"/>
</dbReference>
<feature type="domain" description="EGF-like" evidence="12">
    <location>
        <begin position="2466"/>
        <end position="2518"/>
    </location>
</feature>
<keyword evidence="7" id="KW-1015">Disulfide bond</keyword>
<evidence type="ECO:0000313" key="16">
    <source>
        <dbReference type="WBParaSite" id="PSAMB.scaffold31size108074.g846.t1"/>
    </source>
</evidence>
<feature type="domain" description="EGF-like" evidence="12">
    <location>
        <begin position="1759"/>
        <end position="1801"/>
    </location>
</feature>
<feature type="domain" description="EGF-like" evidence="12">
    <location>
        <begin position="2111"/>
        <end position="2150"/>
    </location>
</feature>
<keyword evidence="15" id="KW-1185">Reference proteome</keyword>
<evidence type="ECO:0000259" key="14">
    <source>
        <dbReference type="PROSITE" id="PS51233"/>
    </source>
</evidence>
<feature type="domain" description="EGF-like" evidence="12">
    <location>
        <begin position="2380"/>
        <end position="2419"/>
    </location>
</feature>
<feature type="domain" description="EGF-like" evidence="12">
    <location>
        <begin position="1703"/>
        <end position="1743"/>
    </location>
</feature>
<dbReference type="SMART" id="SM00179">
    <property type="entry name" value="EGF_CA"/>
    <property type="match status" value="18"/>
</dbReference>
<dbReference type="SUPFAM" id="SSF57567">
    <property type="entry name" value="Serine protease inhibitors"/>
    <property type="match status" value="1"/>
</dbReference>
<evidence type="ECO:0000256" key="4">
    <source>
        <dbReference type="ARBA" id="ARBA00022737"/>
    </source>
</evidence>
<sequence>MASAGALVNHPVYPVPFAFFISCPARSTAASFGHACRRDSPYMKTMRNRAAALSAPFLAALCSTLLVGILADDSGVVVSPLLDAVAQPPFEFLRAPLSRNGIRVQGRAGGACTHNGKNHDDQEEWAHYTTSQTAKPYYGFKLKCQDGTVQVLGCYESEMLVAVDGKATSKAYDGFDILCSATGFKYERAAKSCKDHALGEVWNQGFYKYECTKDGIVIKACLDGEQKERPVDEVYTVLNAYRMKCIKKPDGKLVVEAIACIDEHGQIIDLNGKTRSPWYIRTCQEQRNPAGRQTEVALNLTHCCEATTEHCIPVDTREKSILFPELTFACIKRDKEFTYRYFGETGTEVTIDESALFSTTQNETTIDTTILTTETLPDTTEVETTLAATVAETPLQTTEAQKSTPAETLPTTEQTDADTAPPATVALSTAAATLLPTTEQATPMLTEPTITNTQPTETENDQSAATITVTEETVEAPEENTPEDEATTMAEPPLTAPPWPPKPAPTEEMIETAGPDFTEPNNPTRPRPPKPVPADETDETAGPDFTEPNNPTRPRPPRPKPTDETDETADPDFTEPDNPPTRPAPSRKPQNPDREDFPTPTTEQPWNKWDGPNKGRPDPERPDPDADPTDDMGHVVTQPDRFPNKPRPNQGPDDRPQQPNNPEQNPWNPRPDDNQQPPQQPEPDHRPPPNRPDNPWWQPDPTRRPNQRPDPNIDQNPWQPKPGDNQPPPTQPNTDNRPGNRPDNPWWPPAATNGPDNRPNPNDRPRPDQNPDTETGPGPRPNPDQPNELPQEPRPIPDKEPGPNRPGTDTGNPPADNGPQRPNPRPEENIDGPDDNNQKPDDTRPSNGGNRPTNGQPNEEHCIAQRECPPKWTRKGNHCYYFAGVRQRRSVERAEETCLRENGHLLLLNDNAEWNYLQDELNAIQHVYRGRAYDGFWVGYRYDEPTSQWHWDLKSDFSPIPWLNNKRRSAGGRKRRRRRQASKDVESLLRGCGDVRWDNANPTHWGMDNDHCQHRQWFICELCLADPDQQPQLPPKDVTEVERPPIGGNQLPPALPGVVNCREGWTEHNRHCYFLSKPNNRVTVDDAKQVCANHGAHLVVVNDQAEWDFIANQAEKQRDLQPDDSFDGFWIGLHLSAGSEQWQWDKESNFNNIPWLVENRNRQKRQTAQTAQFGKGLTCGEIRYDLQQWGADKDHCLHLQGYICEKGLSDDPNGDCRVWKNKCGSMAKCAISESGYRCICAVGYEDRGDGRCVDIDECRDPVKACGPNAHCQNDQGSHRCYCKMHYRRSRPTDNCTEFATCTTYGDPHYRGFDGSKLLYQGLCQTILVQSKSAEAGNFRVDSRAEIRDNIPGYSWTRDMFFSAFGRQIGLLKGGKVTVDGEPIVLPYQVENGRVEIKRSAQGHLLVQTDFGLEVSFDGDNRGEIHLDARHKRQVTGVCGNYNGDVRDDNRGPDGTDVNDPDRFGDSWRAPEDKDNPNCSPDRTNEPTAPLQRDPCESGSPGYIRAEQFCQPLQSAAGPFHECYQFLGMDSTNHFRSCVIDVCGTGPKAMCAEFENVAGQCAERGIRVIGWRAKLGCSPKSCAENQEYLTCGPSCPKSCADQLEQRKCPDQCVEGCFCKQGFVLSGDACVPENACGCIAGNTYIAVGQSYYKDDVCSQKCTCVQNKAGQPASLDCSSEECDYQAVCMRQGGTNPDDNNRKSCVDIDECFEMGQRACQDTLAECRNTPGSFRCSCPKGYMMKDGATARRLARSVDGSLCEDVDECAMKTHDCNLETSICRNTPGSYSCSCQAGFVNAGNAGCKRAATCTPGRAAGSNGCGGGSDCVVVNGETKCVCRGNYESDGVTCKVVDQCADPKTNPCDERNSKCVSTGGAVECVCAVGFRTVDRIHCQDENECSSGACGANADCLNTYGSYLCRCLPGFMRKGDLCEDVNECLAPELQRCDRSAVCKNSYGAYSCQCMQGYTGNGYSCTAFDPCETCHDGGGGCDRNARCYPDQAAMRGFRCVCNPGYTGNGFTCQDVNECQQLRARCAEGTTCVNTQGSYHCECQDEGGLWVVADTVDRCRQPITDPCEDTDKPVCDKSATCESKGDLYRCHCAKGFTGDGKPKNCKDIDECKTGTEKICGANAICHNTQGSYWCECKLGYMKPNARLACADIDECKDESLNKCDRQADCINIEGSYNCQCKKGFKGDGKVCKRSDACASKRKLCDQNAECTDSLDAGTMCRCRPGFTGDGFSCHDIDECADLQTASLCGRESKCVNTPGSFKCECNVGFKRLNANACDDIDECLTECKGAAMDCKNTYGSFMCLCKEGYRLTDPEESAEKVCVDVDDCFEACRNGKCKTGNSNPLCPIGTICADKVGGVECRCNEDLKKTDVSCEQIDECASGKHNCNGPHMTCLDTPAGFQCQCADGYSFARGMGEPICVDTDECSRPNNCSLHARCTNSPGSYSCTCRPGFTGDGFNCIDVNECDGEMTRRKRQVSKQIGVCHDGAICSNTLGSFVCTCVGGFIGDGSASCSIALLLISLSDSRATSETGPTRVAVWIDPNCRIVASSFGRFCIRFQSAEFTAVVRSCKMATNDRRFTSATAKSTAQRKDCIDDSVVIPPGDLRHCSAMVRRPSNVPMSH</sequence>
<keyword evidence="11" id="KW-0812">Transmembrane</keyword>
<feature type="region of interest" description="Disordered" evidence="10">
    <location>
        <begin position="1440"/>
        <end position="1496"/>
    </location>
</feature>
<feature type="compositionally biased region" description="Polar residues" evidence="10">
    <location>
        <begin position="845"/>
        <end position="857"/>
    </location>
</feature>
<keyword evidence="5" id="KW-0106">Calcium</keyword>
<dbReference type="InterPro" id="IPR001881">
    <property type="entry name" value="EGF-like_Ca-bd_dom"/>
</dbReference>
<feature type="domain" description="EGF-like" evidence="12">
    <location>
        <begin position="2426"/>
        <end position="2463"/>
    </location>
</feature>
<name>A0A914W495_9BILA</name>
<dbReference type="InterPro" id="IPR009030">
    <property type="entry name" value="Growth_fac_rcpt_cys_sf"/>
</dbReference>
<evidence type="ECO:0000256" key="7">
    <source>
        <dbReference type="ARBA" id="ARBA00023157"/>
    </source>
</evidence>
<feature type="compositionally biased region" description="Polar residues" evidence="10">
    <location>
        <begin position="394"/>
        <end position="406"/>
    </location>
</feature>
<dbReference type="PANTHER" id="PTHR24039:SF28">
    <property type="entry name" value="EGF-LIKE DOMAIN-CONTAINING PROTEIN"/>
    <property type="match status" value="1"/>
</dbReference>
<keyword evidence="4" id="KW-0677">Repeat</keyword>
<feature type="compositionally biased region" description="Acidic residues" evidence="10">
    <location>
        <begin position="472"/>
        <end position="486"/>
    </location>
</feature>
<feature type="domain" description="VWFD" evidence="14">
    <location>
        <begin position="1299"/>
        <end position="1479"/>
    </location>
</feature>
<dbReference type="Pfam" id="PF07645">
    <property type="entry name" value="EGF_CA"/>
    <property type="match status" value="11"/>
</dbReference>
<keyword evidence="11" id="KW-0472">Membrane</keyword>
<comment type="similarity">
    <text evidence="1">Belongs to the serine protease inhibitor-like (TIL domain-containing) family.</text>
</comment>
<evidence type="ECO:0000256" key="5">
    <source>
        <dbReference type="ARBA" id="ARBA00022837"/>
    </source>
</evidence>
<dbReference type="Pfam" id="PF12946">
    <property type="entry name" value="EGF_MSP1_1"/>
    <property type="match status" value="1"/>
</dbReference>
<dbReference type="Pfam" id="PF01826">
    <property type="entry name" value="TIL"/>
    <property type="match status" value="1"/>
</dbReference>
<feature type="compositionally biased region" description="Pro residues" evidence="10">
    <location>
        <begin position="494"/>
        <end position="504"/>
    </location>
</feature>
<feature type="domain" description="EGF-like" evidence="12">
    <location>
        <begin position="2155"/>
        <end position="2196"/>
    </location>
</feature>
<feature type="compositionally biased region" description="Pro residues" evidence="10">
    <location>
        <begin position="523"/>
        <end position="532"/>
    </location>
</feature>
<dbReference type="Pfam" id="PF12947">
    <property type="entry name" value="EGF_3"/>
    <property type="match status" value="3"/>
</dbReference>
<keyword evidence="11" id="KW-1133">Transmembrane helix</keyword>
<feature type="domain" description="EGF-like" evidence="12">
    <location>
        <begin position="1254"/>
        <end position="1292"/>
    </location>
</feature>
<dbReference type="InterPro" id="IPR016186">
    <property type="entry name" value="C-type_lectin-like/link_sf"/>
</dbReference>
<feature type="domain" description="EGF-like" evidence="12">
    <location>
        <begin position="2019"/>
        <end position="2064"/>
    </location>
</feature>
<feature type="compositionally biased region" description="Polar residues" evidence="10">
    <location>
        <begin position="448"/>
        <end position="463"/>
    </location>
</feature>
<organism evidence="15 16">
    <name type="scientific">Plectus sambesii</name>
    <dbReference type="NCBI Taxonomy" id="2011161"/>
    <lineage>
        <taxon>Eukaryota</taxon>
        <taxon>Metazoa</taxon>
        <taxon>Ecdysozoa</taxon>
        <taxon>Nematoda</taxon>
        <taxon>Chromadorea</taxon>
        <taxon>Plectida</taxon>
        <taxon>Plectina</taxon>
        <taxon>Plectoidea</taxon>
        <taxon>Plectidae</taxon>
        <taxon>Plectus</taxon>
    </lineage>
</organism>
<dbReference type="PROSITE" id="PS50026">
    <property type="entry name" value="EGF_3"/>
    <property type="match status" value="16"/>
</dbReference>
<evidence type="ECO:0000256" key="6">
    <source>
        <dbReference type="ARBA" id="ARBA00022900"/>
    </source>
</evidence>
<evidence type="ECO:0000256" key="11">
    <source>
        <dbReference type="SAM" id="Phobius"/>
    </source>
</evidence>
<keyword evidence="3" id="KW-0732">Signal</keyword>
<dbReference type="GO" id="GO:0005509">
    <property type="term" value="F:calcium ion binding"/>
    <property type="evidence" value="ECO:0007669"/>
    <property type="project" value="InterPro"/>
</dbReference>
<dbReference type="PROSITE" id="PS01187">
    <property type="entry name" value="EGF_CA"/>
    <property type="match status" value="5"/>
</dbReference>
<evidence type="ECO:0000256" key="3">
    <source>
        <dbReference type="ARBA" id="ARBA00022729"/>
    </source>
</evidence>
<keyword evidence="6" id="KW-0646">Protease inhibitor</keyword>
<feature type="compositionally biased region" description="Low complexity" evidence="10">
    <location>
        <begin position="410"/>
        <end position="421"/>
    </location>
</feature>
<dbReference type="SMART" id="SM00216">
    <property type="entry name" value="VWD"/>
    <property type="match status" value="1"/>
</dbReference>
<dbReference type="Pfam" id="PF00059">
    <property type="entry name" value="Lectin_C"/>
    <property type="match status" value="2"/>
</dbReference>
<feature type="domain" description="C-type lectin" evidence="13">
    <location>
        <begin position="1068"/>
        <end position="1205"/>
    </location>
</feature>
<proteinExistence type="inferred from homology"/>
<dbReference type="CDD" id="cd00054">
    <property type="entry name" value="EGF_CA"/>
    <property type="match status" value="11"/>
</dbReference>
<dbReference type="InterPro" id="IPR024730">
    <property type="entry name" value="MSP1_EGF_1"/>
</dbReference>
<dbReference type="Proteomes" id="UP000887566">
    <property type="component" value="Unplaced"/>
</dbReference>
<dbReference type="WBParaSite" id="PSAMB.scaffold31size108074.g846.t1">
    <property type="protein sequence ID" value="PSAMB.scaffold31size108074.g846.t1"/>
    <property type="gene ID" value="PSAMB.scaffold31size108074.g846"/>
</dbReference>
<feature type="region of interest" description="Disordered" evidence="10">
    <location>
        <begin position="394"/>
        <end position="421"/>
    </location>
</feature>
<reference evidence="16" key="1">
    <citation type="submission" date="2022-11" db="UniProtKB">
        <authorList>
            <consortium name="WormBaseParasite"/>
        </authorList>
    </citation>
    <scope>IDENTIFICATION</scope>
</reference>
<dbReference type="SMART" id="SM00832">
    <property type="entry name" value="C8"/>
    <property type="match status" value="1"/>
</dbReference>
<feature type="domain" description="EGF-like" evidence="12">
    <location>
        <begin position="1930"/>
        <end position="1971"/>
    </location>
</feature>
<keyword evidence="2 9" id="KW-0245">EGF-like domain</keyword>
<feature type="domain" description="C-type lectin" evidence="13">
    <location>
        <begin position="875"/>
        <end position="1021"/>
    </location>
</feature>
<dbReference type="InterPro" id="IPR002919">
    <property type="entry name" value="TIL_dom"/>
</dbReference>
<comment type="caution">
    <text evidence="9">Lacks conserved residue(s) required for the propagation of feature annotation.</text>
</comment>
<dbReference type="InterPro" id="IPR014853">
    <property type="entry name" value="VWF/SSPO/ZAN-like_Cys-rich_dom"/>
</dbReference>
<feature type="domain" description="EGF-like" evidence="12">
    <location>
        <begin position="2283"/>
        <end position="2319"/>
    </location>
</feature>
<dbReference type="SUPFAM" id="SSF57184">
    <property type="entry name" value="Growth factor receptor domain"/>
    <property type="match status" value="4"/>
</dbReference>
<dbReference type="PRINTS" id="PR01217">
    <property type="entry name" value="PRICHEXTENSN"/>
</dbReference>
<dbReference type="InterPro" id="IPR001304">
    <property type="entry name" value="C-type_lectin-like"/>
</dbReference>
<feature type="region of interest" description="Disordered" evidence="10">
    <location>
        <begin position="439"/>
        <end position="860"/>
    </location>
</feature>
<dbReference type="FunFam" id="2.10.25.10:FF:000055">
    <property type="entry name" value="alpha-tectorin isoform X1"/>
    <property type="match status" value="1"/>
</dbReference>
<evidence type="ECO:0000256" key="10">
    <source>
        <dbReference type="SAM" id="MobiDB-lite"/>
    </source>
</evidence>
<dbReference type="InterPro" id="IPR049883">
    <property type="entry name" value="NOTCH1_EGF-like"/>
</dbReference>
<dbReference type="GO" id="GO:0004867">
    <property type="term" value="F:serine-type endopeptidase inhibitor activity"/>
    <property type="evidence" value="ECO:0007669"/>
    <property type="project" value="UniProtKB-KW"/>
</dbReference>
<feature type="domain" description="EGF-like" evidence="12">
    <location>
        <begin position="1977"/>
        <end position="2018"/>
    </location>
</feature>
<evidence type="ECO:0000313" key="15">
    <source>
        <dbReference type="Proteomes" id="UP000887566"/>
    </source>
</evidence>
<evidence type="ECO:0000259" key="12">
    <source>
        <dbReference type="PROSITE" id="PS50026"/>
    </source>
</evidence>
<dbReference type="InterPro" id="IPR024731">
    <property type="entry name" value="NELL2-like_EGF"/>
</dbReference>
<feature type="domain" description="EGF-like" evidence="12">
    <location>
        <begin position="1891"/>
        <end position="1929"/>
    </location>
</feature>
<feature type="transmembrane region" description="Helical" evidence="11">
    <location>
        <begin position="50"/>
        <end position="71"/>
    </location>
</feature>
<dbReference type="Pfam" id="PF00094">
    <property type="entry name" value="VWD"/>
    <property type="match status" value="1"/>
</dbReference>
<feature type="compositionally biased region" description="Basic and acidic residues" evidence="10">
    <location>
        <begin position="611"/>
        <end position="624"/>
    </location>
</feature>
<dbReference type="FunFam" id="2.10.25.10:FF:000002">
    <property type="entry name" value="Latent-transforming growth factor beta-binding protein 3"/>
    <property type="match status" value="1"/>
</dbReference>
<dbReference type="PROSITE" id="PS00010">
    <property type="entry name" value="ASX_HYDROXYL"/>
    <property type="match status" value="12"/>
</dbReference>
<dbReference type="InterPro" id="IPR036084">
    <property type="entry name" value="Ser_inhib-like_sf"/>
</dbReference>
<keyword evidence="6" id="KW-0722">Serine protease inhibitor</keyword>
<dbReference type="SUPFAM" id="SSF57196">
    <property type="entry name" value="EGF/Laminin"/>
    <property type="match status" value="3"/>
</dbReference>
<keyword evidence="8" id="KW-0325">Glycoprotein</keyword>
<evidence type="ECO:0000256" key="8">
    <source>
        <dbReference type="ARBA" id="ARBA00023180"/>
    </source>
</evidence>
<evidence type="ECO:0000256" key="2">
    <source>
        <dbReference type="ARBA" id="ARBA00022536"/>
    </source>
</evidence>
<evidence type="ECO:0000256" key="9">
    <source>
        <dbReference type="PROSITE-ProRule" id="PRU00076"/>
    </source>
</evidence>
<feature type="compositionally biased region" description="Low complexity" evidence="10">
    <location>
        <begin position="647"/>
        <end position="667"/>
    </location>
</feature>
<dbReference type="InterPro" id="IPR001846">
    <property type="entry name" value="VWF_type-D"/>
</dbReference>
<dbReference type="InterPro" id="IPR000742">
    <property type="entry name" value="EGF"/>
</dbReference>
<dbReference type="InterPro" id="IPR016187">
    <property type="entry name" value="CTDL_fold"/>
</dbReference>
<dbReference type="Gene3D" id="2.10.25.10">
    <property type="entry name" value="Laminin"/>
    <property type="match status" value="19"/>
</dbReference>
<feature type="domain" description="EGF-like" evidence="12">
    <location>
        <begin position="2239"/>
        <end position="2279"/>
    </location>
</feature>
<feature type="compositionally biased region" description="Acidic residues" evidence="10">
    <location>
        <begin position="564"/>
        <end position="575"/>
    </location>
</feature>
<dbReference type="PROSITE" id="PS01186">
    <property type="entry name" value="EGF_2"/>
    <property type="match status" value="9"/>
</dbReference>
<dbReference type="PANTHER" id="PTHR24039">
    <property type="entry name" value="FIBRILLIN-RELATED"/>
    <property type="match status" value="1"/>
</dbReference>
<dbReference type="CDD" id="cd19941">
    <property type="entry name" value="TIL"/>
    <property type="match status" value="1"/>
</dbReference>
<dbReference type="InterPro" id="IPR018097">
    <property type="entry name" value="EGF_Ca-bd_CS"/>
</dbReference>
<accession>A0A914W495</accession>
<protein>
    <submittedName>
        <fullName evidence="16">Uncharacterized protein</fullName>
    </submittedName>
</protein>
<evidence type="ECO:0000256" key="1">
    <source>
        <dbReference type="ARBA" id="ARBA00007611"/>
    </source>
</evidence>
<dbReference type="SMART" id="SM00034">
    <property type="entry name" value="CLECT"/>
    <property type="match status" value="2"/>
</dbReference>
<feature type="compositionally biased region" description="Basic and acidic residues" evidence="10">
    <location>
        <begin position="1444"/>
        <end position="1475"/>
    </location>
</feature>
<feature type="domain" description="EGF-like" evidence="12">
    <location>
        <begin position="2197"/>
        <end position="2236"/>
    </location>
</feature>
<dbReference type="SMART" id="SM00181">
    <property type="entry name" value="EGF"/>
    <property type="match status" value="21"/>
</dbReference>
<dbReference type="FunFam" id="2.10.25.10:FF:000038">
    <property type="entry name" value="Fibrillin 2"/>
    <property type="match status" value="6"/>
</dbReference>
<dbReference type="InterPro" id="IPR000152">
    <property type="entry name" value="EGF-type_Asp/Asn_hydroxyl_site"/>
</dbReference>
<dbReference type="PROSITE" id="PS51233">
    <property type="entry name" value="VWFD"/>
    <property type="match status" value="1"/>
</dbReference>